<accession>A0A7W9C4H3</accession>
<name>A0A7W9C4H3_9CAUL</name>
<dbReference type="InterPro" id="IPR024618">
    <property type="entry name" value="DUF3857"/>
</dbReference>
<protein>
    <recommendedName>
        <fullName evidence="1">DUF3857 domain-containing protein</fullName>
    </recommendedName>
</protein>
<dbReference type="Proteomes" id="UP000527324">
    <property type="component" value="Unassembled WGS sequence"/>
</dbReference>
<comment type="caution">
    <text evidence="2">The sequence shown here is derived from an EMBL/GenBank/DDBJ whole genome shotgun (WGS) entry which is preliminary data.</text>
</comment>
<feature type="domain" description="DUF3857" evidence="1">
    <location>
        <begin position="61"/>
        <end position="219"/>
    </location>
</feature>
<evidence type="ECO:0000313" key="2">
    <source>
        <dbReference type="EMBL" id="MBB5738407.1"/>
    </source>
</evidence>
<gene>
    <name evidence="2" type="ORF">GGQ93_000098</name>
</gene>
<dbReference type="SUPFAM" id="SSF54001">
    <property type="entry name" value="Cysteine proteinases"/>
    <property type="match status" value="1"/>
</dbReference>
<evidence type="ECO:0000259" key="1">
    <source>
        <dbReference type="Pfam" id="PF12969"/>
    </source>
</evidence>
<proteinExistence type="predicted"/>
<evidence type="ECO:0000313" key="3">
    <source>
        <dbReference type="Proteomes" id="UP000527324"/>
    </source>
</evidence>
<keyword evidence="3" id="KW-1185">Reference proteome</keyword>
<organism evidence="2 3">
    <name type="scientific">Brevundimonas aurantiaca</name>
    <dbReference type="NCBI Taxonomy" id="74316"/>
    <lineage>
        <taxon>Bacteria</taxon>
        <taxon>Pseudomonadati</taxon>
        <taxon>Pseudomonadota</taxon>
        <taxon>Alphaproteobacteria</taxon>
        <taxon>Caulobacterales</taxon>
        <taxon>Caulobacteraceae</taxon>
        <taxon>Brevundimonas</taxon>
    </lineage>
</organism>
<sequence length="487" mass="54349">MAYGDEDYKTARLRFAPPPQTFPQRAIDLGDRDPFALSKRGVCYILSETLVDVCGPVPVYSSRLVQKVTGGDGLQTCASFEITFDPAHEHLVVHTASVLRDGVRREAASPAAFELLRRELNLERAMYDGRLTAHMIIPDVRIGDVVETAFSIVGANPALAGRLSQHFRLQWSSPAIETDCRLRAPEDRRLAMQTRGAVPPVEDTVEDGVRQLRWRMIDAPVYIYDADTPASFVGHAEVHIADSMTWSDVSDLFREAYATDVLPAGLEDAVAEMAAAPHTAEGRVAEALRYVQRLLRYHSIGVGAGGFRPRTIRDIWDSRYGDCKDASRLLVAILTRLGFKACPALVNTQLREGLAEALPHATAFDHCIVRVEVDGQAWWFDPTCSPQFGSLSHLTRPPYKVGLPLAEDAELEKIPEAARKMICETTEHWTFGHKATDPAELKLRTVYRDWRADDMRRWRENEGLTASACGCAKGWSRPMASYRSWSR</sequence>
<dbReference type="InterPro" id="IPR038765">
    <property type="entry name" value="Papain-like_cys_pep_sf"/>
</dbReference>
<dbReference type="RefSeq" id="WP_183214792.1">
    <property type="nucleotide sequence ID" value="NZ_CAJFZW010000038.1"/>
</dbReference>
<reference evidence="2 3" key="1">
    <citation type="submission" date="2020-08" db="EMBL/GenBank/DDBJ databases">
        <title>Genomic Encyclopedia of Type Strains, Phase IV (KMG-IV): sequencing the most valuable type-strain genomes for metagenomic binning, comparative biology and taxonomic classification.</title>
        <authorList>
            <person name="Goeker M."/>
        </authorList>
    </citation>
    <scope>NUCLEOTIDE SEQUENCE [LARGE SCALE GENOMIC DNA]</scope>
    <source>
        <strain evidence="2 3">DSM 4731</strain>
    </source>
</reference>
<dbReference type="EMBL" id="JACHOQ010000001">
    <property type="protein sequence ID" value="MBB5738407.1"/>
    <property type="molecule type" value="Genomic_DNA"/>
</dbReference>
<dbReference type="Gene3D" id="3.10.620.30">
    <property type="match status" value="1"/>
</dbReference>
<dbReference type="AlphaFoldDB" id="A0A7W9C4H3"/>
<dbReference type="Pfam" id="PF12969">
    <property type="entry name" value="DUF3857"/>
    <property type="match status" value="1"/>
</dbReference>
<dbReference type="Gene3D" id="2.60.40.3140">
    <property type="match status" value="1"/>
</dbReference>